<accession>A0A852YXF3</accession>
<proteinExistence type="predicted"/>
<dbReference type="Proteomes" id="UP000548304">
    <property type="component" value="Unassembled WGS sequence"/>
</dbReference>
<name>A0A852YXF3_9ACTN</name>
<comment type="caution">
    <text evidence="2">The sequence shown here is derived from an EMBL/GenBank/DDBJ whole genome shotgun (WGS) entry which is preliminary data.</text>
</comment>
<evidence type="ECO:0000256" key="1">
    <source>
        <dbReference type="SAM" id="Phobius"/>
    </source>
</evidence>
<reference evidence="2 3" key="1">
    <citation type="submission" date="2020-07" db="EMBL/GenBank/DDBJ databases">
        <title>Genomic Encyclopedia of Type Strains, Phase III (KMG-III): the genomes of soil and plant-associated and newly described type strains.</title>
        <authorList>
            <person name="Whitman W."/>
        </authorList>
    </citation>
    <scope>NUCLEOTIDE SEQUENCE [LARGE SCALE GENOMIC DNA]</scope>
    <source>
        <strain evidence="2 3">CECT 8576</strain>
    </source>
</reference>
<gene>
    <name evidence="2" type="ORF">FHR84_000929</name>
</gene>
<dbReference type="EMBL" id="JACBYW010000001">
    <property type="protein sequence ID" value="NYH77615.1"/>
    <property type="molecule type" value="Genomic_DNA"/>
</dbReference>
<evidence type="ECO:0000313" key="2">
    <source>
        <dbReference type="EMBL" id="NYH77615.1"/>
    </source>
</evidence>
<dbReference type="RefSeq" id="WP_179534118.1">
    <property type="nucleotide sequence ID" value="NZ_JACBYW010000001.1"/>
</dbReference>
<keyword evidence="1" id="KW-0472">Membrane</keyword>
<sequence length="59" mass="6005">MLAPVSVLIGVVLAVFDTGGALGVIIGFACFAVVMAFVLVGTRAANRDAANLAEEQDHC</sequence>
<protein>
    <submittedName>
        <fullName evidence="2">Uncharacterized protein</fullName>
    </submittedName>
</protein>
<keyword evidence="3" id="KW-1185">Reference proteome</keyword>
<keyword evidence="1" id="KW-0812">Transmembrane</keyword>
<organism evidence="2 3">
    <name type="scientific">Actinopolyspora biskrensis</name>
    <dbReference type="NCBI Taxonomy" id="1470178"/>
    <lineage>
        <taxon>Bacteria</taxon>
        <taxon>Bacillati</taxon>
        <taxon>Actinomycetota</taxon>
        <taxon>Actinomycetes</taxon>
        <taxon>Actinopolysporales</taxon>
        <taxon>Actinopolysporaceae</taxon>
        <taxon>Actinopolyspora</taxon>
    </lineage>
</organism>
<evidence type="ECO:0000313" key="3">
    <source>
        <dbReference type="Proteomes" id="UP000548304"/>
    </source>
</evidence>
<keyword evidence="1" id="KW-1133">Transmembrane helix</keyword>
<dbReference type="AlphaFoldDB" id="A0A852YXF3"/>
<feature type="transmembrane region" description="Helical" evidence="1">
    <location>
        <begin position="24"/>
        <end position="42"/>
    </location>
</feature>